<reference evidence="1" key="1">
    <citation type="journal article" date="2018" name="Genome Biol.">
        <title>SKESA: strategic k-mer extension for scrupulous assemblies.</title>
        <authorList>
            <person name="Souvorov A."/>
            <person name="Agarwala R."/>
            <person name="Lipman D.J."/>
        </authorList>
    </citation>
    <scope>NUCLEOTIDE SEQUENCE</scope>
    <source>
        <strain evidence="1">1363-65</strain>
    </source>
</reference>
<protein>
    <submittedName>
        <fullName evidence="1">RepA leader peptide Tap</fullName>
    </submittedName>
</protein>
<dbReference type="AlphaFoldDB" id="A0A737BKJ7"/>
<reference evidence="1" key="2">
    <citation type="submission" date="2018-07" db="EMBL/GenBank/DDBJ databases">
        <authorList>
            <consortium name="NCBI Pathogen Detection Project"/>
        </authorList>
    </citation>
    <scope>NUCLEOTIDE SEQUENCE</scope>
    <source>
        <strain evidence="1">1363-65</strain>
    </source>
</reference>
<dbReference type="EMBL" id="DAATDB010000028">
    <property type="protein sequence ID" value="HAE8103728.1"/>
    <property type="molecule type" value="Genomic_DNA"/>
</dbReference>
<sequence>MLRKVQYLFLRHLLLPCNISAGGCE</sequence>
<dbReference type="NCBIfam" id="TIGR03475">
    <property type="entry name" value="tap_IncFII_lead"/>
    <property type="match status" value="1"/>
</dbReference>
<proteinExistence type="predicted"/>
<name>A0A737BKJ7_SALER</name>
<organism evidence="1">
    <name type="scientific">Salmonella enterica subsp. indica serovar 45:a:e,n,x</name>
    <dbReference type="NCBI Taxonomy" id="1307500"/>
    <lineage>
        <taxon>Bacteria</taxon>
        <taxon>Pseudomonadati</taxon>
        <taxon>Pseudomonadota</taxon>
        <taxon>Gammaproteobacteria</taxon>
        <taxon>Enterobacterales</taxon>
        <taxon>Enterobacteriaceae</taxon>
        <taxon>Salmonella</taxon>
    </lineage>
</organism>
<accession>A0A737BKJ7</accession>
<comment type="caution">
    <text evidence="1">The sequence shown here is derived from an EMBL/GenBank/DDBJ whole genome shotgun (WGS) entry which is preliminary data.</text>
</comment>
<gene>
    <name evidence="1" type="primary">tap</name>
    <name evidence="1" type="ORF">GNC09_003818</name>
</gene>
<evidence type="ECO:0000313" key="1">
    <source>
        <dbReference type="EMBL" id="HAE8103728.1"/>
    </source>
</evidence>
<dbReference type="PROSITE" id="PS51257">
    <property type="entry name" value="PROKAR_LIPOPROTEIN"/>
    <property type="match status" value="1"/>
</dbReference>
<dbReference type="InterPro" id="IPR012605">
    <property type="entry name" value="RepA1_leader_peptide_Tap"/>
</dbReference>
<dbReference type="Pfam" id="PF08048">
    <property type="entry name" value="RepA1_leader"/>
    <property type="match status" value="1"/>
</dbReference>